<name>A0A9X3ECJ9_9GAMM</name>
<evidence type="ECO:0000256" key="1">
    <source>
        <dbReference type="SAM" id="Phobius"/>
    </source>
</evidence>
<keyword evidence="1" id="KW-1133">Transmembrane helix</keyword>
<organism evidence="2 3">
    <name type="scientific">Parathalassolituus penaei</name>
    <dbReference type="NCBI Taxonomy" id="2997323"/>
    <lineage>
        <taxon>Bacteria</taxon>
        <taxon>Pseudomonadati</taxon>
        <taxon>Pseudomonadota</taxon>
        <taxon>Gammaproteobacteria</taxon>
        <taxon>Oceanospirillales</taxon>
        <taxon>Oceanospirillaceae</taxon>
        <taxon>Parathalassolituus</taxon>
    </lineage>
</organism>
<keyword evidence="1" id="KW-0812">Transmembrane</keyword>
<reference evidence="2" key="1">
    <citation type="submission" date="2022-11" db="EMBL/GenBank/DDBJ databases">
        <title>Parathalassolutuus dongxingensis gen. nov., sp. nov., a novel member of family Oceanospirillaceae isolated from a coastal shrimp pond in Guangxi, China.</title>
        <authorList>
            <person name="Chen H."/>
        </authorList>
    </citation>
    <scope>NUCLEOTIDE SEQUENCE</scope>
    <source>
        <strain evidence="2">G-43</strain>
    </source>
</reference>
<evidence type="ECO:0000313" key="3">
    <source>
        <dbReference type="Proteomes" id="UP001150830"/>
    </source>
</evidence>
<keyword evidence="3" id="KW-1185">Reference proteome</keyword>
<dbReference type="AlphaFoldDB" id="A0A9X3ECJ9"/>
<evidence type="ECO:0000313" key="2">
    <source>
        <dbReference type="EMBL" id="MCY0965118.1"/>
    </source>
</evidence>
<dbReference type="RefSeq" id="WP_283173335.1">
    <property type="nucleotide sequence ID" value="NZ_JAPNOA010000022.1"/>
</dbReference>
<proteinExistence type="predicted"/>
<keyword evidence="1" id="KW-0472">Membrane</keyword>
<protein>
    <submittedName>
        <fullName evidence="2">Uncharacterized protein</fullName>
    </submittedName>
</protein>
<comment type="caution">
    <text evidence="2">The sequence shown here is derived from an EMBL/GenBank/DDBJ whole genome shotgun (WGS) entry which is preliminary data.</text>
</comment>
<dbReference type="EMBL" id="JAPNOA010000022">
    <property type="protein sequence ID" value="MCY0965118.1"/>
    <property type="molecule type" value="Genomic_DNA"/>
</dbReference>
<sequence>MPSNLKQKALATLVAGSLLTQLTACGTILYPERKGSAGGRLDIGVVALDAIGLLFWFVPGVVAFAVDFVTGAIYLPGGRHAYVDPVELERLRQNNDINADSLTRLIDARTGSKLSAVDMDWQVRAVGSDTELARLMQPYNLSAATVALAPH</sequence>
<feature type="transmembrane region" description="Helical" evidence="1">
    <location>
        <begin position="48"/>
        <end position="75"/>
    </location>
</feature>
<accession>A0A9X3ECJ9</accession>
<gene>
    <name evidence="2" type="ORF">OUO13_07965</name>
</gene>
<dbReference type="Proteomes" id="UP001150830">
    <property type="component" value="Unassembled WGS sequence"/>
</dbReference>